<evidence type="ECO:0000256" key="1">
    <source>
        <dbReference type="RuleBase" id="RU363044"/>
    </source>
</evidence>
<dbReference type="SUPFAM" id="SSF52540">
    <property type="entry name" value="P-loop containing nucleoside triphosphate hydrolases"/>
    <property type="match status" value="2"/>
</dbReference>
<dbReference type="InterPro" id="IPR038765">
    <property type="entry name" value="Papain-like_cys_pep_sf"/>
</dbReference>
<protein>
    <recommendedName>
        <fullName evidence="1">ATP-dependent DNA helicase</fullName>
        <ecNumber evidence="1">5.6.2.3</ecNumber>
    </recommendedName>
</protein>
<comment type="cofactor">
    <cofactor evidence="1">
        <name>Mg(2+)</name>
        <dbReference type="ChEBI" id="CHEBI:18420"/>
    </cofactor>
</comment>
<dbReference type="SUPFAM" id="SSF54001">
    <property type="entry name" value="Cysteine proteinases"/>
    <property type="match status" value="1"/>
</dbReference>
<dbReference type="Pfam" id="PF14214">
    <property type="entry name" value="Helitron_like_N"/>
    <property type="match status" value="1"/>
</dbReference>
<keyword evidence="1" id="KW-0347">Helicase</keyword>
<dbReference type="Gene3D" id="3.90.70.10">
    <property type="entry name" value="Cysteine proteinases"/>
    <property type="match status" value="1"/>
</dbReference>
<feature type="compositionally biased region" description="Basic and acidic residues" evidence="2">
    <location>
        <begin position="2058"/>
        <end position="2071"/>
    </location>
</feature>
<evidence type="ECO:0000256" key="2">
    <source>
        <dbReference type="SAM" id="MobiDB-lite"/>
    </source>
</evidence>
<evidence type="ECO:0000313" key="4">
    <source>
        <dbReference type="EMBL" id="CAD8632813.1"/>
    </source>
</evidence>
<dbReference type="Pfam" id="PF05970">
    <property type="entry name" value="PIF1"/>
    <property type="match status" value="1"/>
</dbReference>
<organism evidence="4">
    <name type="scientific">Cryptomonas curvata</name>
    <dbReference type="NCBI Taxonomy" id="233186"/>
    <lineage>
        <taxon>Eukaryota</taxon>
        <taxon>Cryptophyceae</taxon>
        <taxon>Cryptomonadales</taxon>
        <taxon>Cryptomonadaceae</taxon>
        <taxon>Cryptomonas</taxon>
    </lineage>
</organism>
<dbReference type="InterPro" id="IPR027417">
    <property type="entry name" value="P-loop_NTPase"/>
</dbReference>
<feature type="compositionally biased region" description="Basic and acidic residues" evidence="2">
    <location>
        <begin position="116"/>
        <end position="132"/>
    </location>
</feature>
<sequence>MNVSSEKISHWCRAMKALAPDPELYEVNEVDLDARVQAMQKEIMARIHIGEDPDDKALHDTVKSNVASQPLEMSEDGNDLVLLGDSRFLTARVPDETENLMKVLTALKKINPAKNPESKEDSMDSDGHEDMNRSAGADSDSDSPSTPKSSDQEQTDPGRKGGYTMDDSDASDHEPNIHVKTGTTPLSMFAENRDLWYGQYPQIFLLGRGLNSKKTKKLEKEEGSEDSDSKFKVKKYFGPLQMEENLHLLYQANTMCAKNPFMVFHMFDFMSIASVLSQSAARVKQNPGSMDTVLAMVNSIDEDFGQLITRCEQNMDSAETKRVVALVMKHMVIVGSTTPFSAMQRDQTRGTLLGSDKCFASSTAFVTNAPDVDYSAMMFRNSLPSYNNLQFPATAYFTPQSSNAAQSEMAHEVMYDTLRCGSEKKTLTLQYAGVGTRTIKIRPSDIYTAASENPVAAVTFFKLNQDAMIKHILASPVQSSRHITIPLSARNKGIAGVPTLSTGVVEAQGRGTLHGHNLTKAGIPPKVLQFIAQCPALVHEAAVVLDSMQTAELDQDMHLTVIKRKSRNERAGYMGFTTSAPYVERSKGDRAHIAEVKAQEAVLRAKIIVDMQSETPTLMWGILPFVSTTLGIEHSDAALLSTAFRKVSPVDPMEEQNLDDHSWDKLVQHMRASQDPAQTALLHEVQSELLAEPSGTIISVALFDRMLLLFPDVLGVLQSKLKNFLSIKVVYGYKKGMGFRCRVSHIAGGGNFHDHKATCHKGPSGAYHCRMAIPNGLSVTTMAVQIFFNDKNKTPKCQQQWKYIPGYDPEASTPINPVLPAPPRVSARSSAFFRSPISNVDTRMLYYENRRPKLPPLSIEEIEAIKAELRVYTRKTQTAEAKAAPKTWVSPHETKILKEIEGWERRNGYLVCFNDCFQALVPGNQSINMLGSMVQSQLVSFYLASYFAKDRVAPAAIIPLISSAFRKIQKYPSKQTRPPFPTGSFERTTLHFLQTCTLSWAKHAEISAQQAAGAILNLQSDWISERAMKIYIGVAINHVVKRLPKPIYTIDPYHDSRIPYQPGQGHENTASHPSNSDVIDPDGPMPSTEIRSANGKALILLQQDMFAHRGLALEKMDYITYHCIIQAVLKNKKDCPGEDAHGKSPNQTFPFHPDYAHAAEYLQQIKTIQAFPMLVPFAPSAPPPMPSILTHAWKRSASDFSEFVMTCFTPWNLKTGIPLSVSYDSCVQFLRYLTESNSIIDQATEELIRNLTTSQTILKETKQAHQGFHHRCSTNWTEEERKMHHTNEPAADESKLTAQQQADLIDSLAAIAGLNEKQNDKSKAISDFMLTAKQKFELVMQNHDTLPPPVLPAPFTKHKSKLFKVIDPIPVPQAQLLYQAIRTKEIGDRSKDASPPLGSKVFAERFRKMKEDPSKRPNAEQQHIIDKYIHYFDELLAFRAKNLEPSFASNPQSLQPPPTPPLIFIHAEGGAGKSFIATFLQCAADSYGFGHLSTAVMGVACNNLGNAVTIDSILRPRRPYQKKKQESEENQGYANSHLPKLALLSPPLTLKMQQQIKGRALLIIDELSVFGPGTFALLDEHLRDILNDQRPFGGMAVLLLGDFFQLSAFLSRSFITVMIRNYVTHPDNRTDIELPEHQGCELLRLFTYAVLRINNRCKEPDRLEAIRRLRDPVQKPPINRAVLNLLTVMARKHIIAIPAFRFGPMLMPGNQERCMWNYYQMFFYAKANKKPIVGWKNLINGFGLWHPEIVEPLYANKESELWSYFIEGGPGSILFNYSVPLGLSNGAPIHYHGLILGPHFTAAEIKSFKIEYAKAAPGIVIILPHPPYSVNIHKEVRDEDAHLWSKENTIFSDLESKHKWVIVPLAQSTFPVSFTVAPNVSRLTYSAIRLTFAFAKTIHKCQSRTENQVIFDCNQRPLGLMPLSLRGFFVAFTRVRQGSDLLIFPGDLTYLTKLQHDPQLVHWLAGFQEGKVWDVQAVISSYLQDSGDHSKSAKRTRTSYTERVKQAVASGSFTPAALLRVSKTERAVEKRARLLKATHGREKYSMADSDTDLVKTAPKKDIQKRSERYSWNDEEIEKEAAPPTPPTIPAPPAPQAAPEFQLQYPHTLPNRGNTCFSCPPLLSLACIPEVVVALTNLRFQVQADDFVSTIGLHLQQLIPAIANRTAQPSCSINSALLELLDAFIAVVTPRCDPGWRPLQMADAADIFRIILESFPSIQELFAFDVLETLSCECQKDEASMNRIYQYVCTPMLVINPGPNIDIDAETAANQVLWTQNMTNLAIDLQENTVETARRRAHAGGPLCLRCLPGQQNPTGDFYSACKCPLHGPKQKKHTWETAASYYPVPKCFPSYAIEIASPEMEASVSYQILSQITEVESADSILCQHCNQVGGSTHRRMIRSPPPRYFMVTIKQKLNTARDGPHSSPLIEFDRLDLQALFSAQHAPSCFYSLHAATIFQNRHYTLYLPGTEPGCGVYINDGTSAPATEATVDLVSRFARVLIYKKISPLPCDIPRNPPAVSHGKRKAYSKPSTLLITSAFHKEIKRIDAILREDSLLSAIHALFDDDAQTGGEYWASHIHAGSTPAMRLCDNNITANQLRQLIQVRPAAEEGQDAWLNSELLDTVLSLFLIAKGSSLTVNEHRLQHKVLTHNNVEIRVFGCDFSKWICMHTVTSQMLKRRLKPDIIAADEQLWCPAHIASQKTSTQQGFGCHYVVIKSNLALRQSTSSDSLRDNGSFAGTIQWLANRISQIPDLLLHRSKTVSAPAWSFPSPPEQNHVEQANSSDCALHVIGDLAETLFGIPLSLRTVTRLRQNLPTLLIAFYQSQRGHSLLPPLHLEESMGDALPVYKSPSHNARQDHIALINMDLTAEVTGEGPIRPDPSTRPTAPEPEASINHPSPLAIIADSPFIPPAELFHATFLKQISYMVDILDRFKVFEISVHYLPSPKPMALFRGSADVRDAGYFFNIEAGLGHPLGPFRTIETILKASLLYLKLHHIASPVQRKKYSPLPQHIIAHNRKVRLNASLTSSERNSKMLRPDFHPYTAHYSSTHPWNGLGLTNIQLAHFIKKKKGKPTYLYPLADACESSILWNDSRGNRPGWMTNTYNHHTRNKSKGPVLSSQVVDLFYRSKSN</sequence>
<keyword evidence="1" id="KW-0233">DNA recombination</keyword>
<name>A0A7S0QIJ3_9CRYP</name>
<dbReference type="EMBL" id="HBEZ01019015">
    <property type="protein sequence ID" value="CAD8632813.1"/>
    <property type="molecule type" value="Transcribed_RNA"/>
</dbReference>
<comment type="catalytic activity">
    <reaction evidence="1">
        <text>ATP + H2O = ADP + phosphate + H(+)</text>
        <dbReference type="Rhea" id="RHEA:13065"/>
        <dbReference type="ChEBI" id="CHEBI:15377"/>
        <dbReference type="ChEBI" id="CHEBI:15378"/>
        <dbReference type="ChEBI" id="CHEBI:30616"/>
        <dbReference type="ChEBI" id="CHEBI:43474"/>
        <dbReference type="ChEBI" id="CHEBI:456216"/>
        <dbReference type="EC" id="5.6.2.3"/>
    </reaction>
</comment>
<feature type="region of interest" description="Disordered" evidence="2">
    <location>
        <begin position="2057"/>
        <end position="2097"/>
    </location>
</feature>
<feature type="compositionally biased region" description="Pro residues" evidence="2">
    <location>
        <begin position="2082"/>
        <end position="2095"/>
    </location>
</feature>
<feature type="domain" description="USP" evidence="3">
    <location>
        <begin position="2106"/>
        <end position="2504"/>
    </location>
</feature>
<evidence type="ECO:0000259" key="3">
    <source>
        <dbReference type="PROSITE" id="PS50235"/>
    </source>
</evidence>
<keyword evidence="1" id="KW-0234">DNA repair</keyword>
<feature type="region of interest" description="Disordered" evidence="2">
    <location>
        <begin position="1058"/>
        <end position="1087"/>
    </location>
</feature>
<accession>A0A7S0QIJ3</accession>
<dbReference type="InterPro" id="IPR025476">
    <property type="entry name" value="Helitron_helicase-like"/>
</dbReference>
<keyword evidence="1" id="KW-0378">Hydrolase</keyword>
<proteinExistence type="inferred from homology"/>
<dbReference type="GO" id="GO:0006310">
    <property type="term" value="P:DNA recombination"/>
    <property type="evidence" value="ECO:0007669"/>
    <property type="project" value="UniProtKB-KW"/>
</dbReference>
<dbReference type="InterPro" id="IPR028889">
    <property type="entry name" value="USP"/>
</dbReference>
<gene>
    <name evidence="4" type="ORF">CCUR1050_LOCUS10494</name>
</gene>
<dbReference type="Gene3D" id="3.40.50.300">
    <property type="entry name" value="P-loop containing nucleotide triphosphate hydrolases"/>
    <property type="match status" value="1"/>
</dbReference>
<keyword evidence="1" id="KW-0547">Nucleotide-binding</keyword>
<feature type="region of interest" description="Disordered" evidence="2">
    <location>
        <begin position="111"/>
        <end position="181"/>
    </location>
</feature>
<keyword evidence="1" id="KW-0067">ATP-binding</keyword>
<keyword evidence="1" id="KW-0227">DNA damage</keyword>
<comment type="similarity">
    <text evidence="1">Belongs to the helicase family.</text>
</comment>
<dbReference type="GO" id="GO:0043139">
    <property type="term" value="F:5'-3' DNA helicase activity"/>
    <property type="evidence" value="ECO:0007669"/>
    <property type="project" value="UniProtKB-EC"/>
</dbReference>
<dbReference type="PROSITE" id="PS50235">
    <property type="entry name" value="USP_3"/>
    <property type="match status" value="1"/>
</dbReference>
<reference evidence="4" key="1">
    <citation type="submission" date="2021-01" db="EMBL/GenBank/DDBJ databases">
        <authorList>
            <person name="Corre E."/>
            <person name="Pelletier E."/>
            <person name="Niang G."/>
            <person name="Scheremetjew M."/>
            <person name="Finn R."/>
            <person name="Kale V."/>
            <person name="Holt S."/>
            <person name="Cochrane G."/>
            <person name="Meng A."/>
            <person name="Brown T."/>
            <person name="Cohen L."/>
        </authorList>
    </citation>
    <scope>NUCLEOTIDE SEQUENCE</scope>
    <source>
        <strain evidence="4">CCAP979/52</strain>
    </source>
</reference>
<dbReference type="InterPro" id="IPR010285">
    <property type="entry name" value="DNA_helicase_pif1-like_DEAD"/>
</dbReference>
<dbReference type="EC" id="5.6.2.3" evidence="1"/>
<dbReference type="GO" id="GO:0005524">
    <property type="term" value="F:ATP binding"/>
    <property type="evidence" value="ECO:0007669"/>
    <property type="project" value="UniProtKB-KW"/>
</dbReference>
<feature type="region of interest" description="Disordered" evidence="2">
    <location>
        <begin position="2870"/>
        <end position="2892"/>
    </location>
</feature>
<dbReference type="GO" id="GO:0006281">
    <property type="term" value="P:DNA repair"/>
    <property type="evidence" value="ECO:0007669"/>
    <property type="project" value="UniProtKB-KW"/>
</dbReference>
<dbReference type="GO" id="GO:0000723">
    <property type="term" value="P:telomere maintenance"/>
    <property type="evidence" value="ECO:0007669"/>
    <property type="project" value="InterPro"/>
</dbReference>
<feature type="compositionally biased region" description="Polar residues" evidence="2">
    <location>
        <begin position="1066"/>
        <end position="1077"/>
    </location>
</feature>
<dbReference type="GO" id="GO:0016787">
    <property type="term" value="F:hydrolase activity"/>
    <property type="evidence" value="ECO:0007669"/>
    <property type="project" value="UniProtKB-KW"/>
</dbReference>